<dbReference type="InterPro" id="IPR004556">
    <property type="entry name" value="HemK-like"/>
</dbReference>
<dbReference type="GO" id="GO:0003676">
    <property type="term" value="F:nucleic acid binding"/>
    <property type="evidence" value="ECO:0007669"/>
    <property type="project" value="InterPro"/>
</dbReference>
<dbReference type="InterPro" id="IPR040758">
    <property type="entry name" value="PrmC_N"/>
</dbReference>
<dbReference type="InterPro" id="IPR002052">
    <property type="entry name" value="DNA_methylase_N6_adenine_CS"/>
</dbReference>
<dbReference type="NCBIfam" id="TIGR00536">
    <property type="entry name" value="hemK_fam"/>
    <property type="match status" value="1"/>
</dbReference>
<dbReference type="PANTHER" id="PTHR18895:SF74">
    <property type="entry name" value="MTRF1L RELEASE FACTOR GLUTAMINE METHYLTRANSFERASE"/>
    <property type="match status" value="1"/>
</dbReference>
<dbReference type="GO" id="GO:0032259">
    <property type="term" value="P:methylation"/>
    <property type="evidence" value="ECO:0007669"/>
    <property type="project" value="UniProtKB-KW"/>
</dbReference>
<dbReference type="InterPro" id="IPR050320">
    <property type="entry name" value="N5-glutamine_MTase"/>
</dbReference>
<dbReference type="CDD" id="cd02440">
    <property type="entry name" value="AdoMet_MTases"/>
    <property type="match status" value="1"/>
</dbReference>
<evidence type="ECO:0000256" key="1">
    <source>
        <dbReference type="ARBA" id="ARBA00012771"/>
    </source>
</evidence>
<dbReference type="NCBIfam" id="TIGR03534">
    <property type="entry name" value="RF_mod_PrmC"/>
    <property type="match status" value="1"/>
</dbReference>
<evidence type="ECO:0000259" key="7">
    <source>
        <dbReference type="Pfam" id="PF17827"/>
    </source>
</evidence>
<reference evidence="8" key="1">
    <citation type="submission" date="2018-05" db="EMBL/GenBank/DDBJ databases">
        <authorList>
            <person name="Lanie J.A."/>
            <person name="Ng W.-L."/>
            <person name="Kazmierczak K.M."/>
            <person name="Andrzejewski T.M."/>
            <person name="Davidsen T.M."/>
            <person name="Wayne K.J."/>
            <person name="Tettelin H."/>
            <person name="Glass J.I."/>
            <person name="Rusch D."/>
            <person name="Podicherti R."/>
            <person name="Tsui H.-C.T."/>
            <person name="Winkler M.E."/>
        </authorList>
    </citation>
    <scope>NUCLEOTIDE SEQUENCE</scope>
</reference>
<dbReference type="InterPro" id="IPR019874">
    <property type="entry name" value="RF_methyltr_PrmC"/>
</dbReference>
<keyword evidence="3" id="KW-0808">Transferase</keyword>
<comment type="catalytic activity">
    <reaction evidence="5">
        <text>L-glutaminyl-[peptide chain release factor] + S-adenosyl-L-methionine = N(5)-methyl-L-glutaminyl-[peptide chain release factor] + S-adenosyl-L-homocysteine + H(+)</text>
        <dbReference type="Rhea" id="RHEA:42896"/>
        <dbReference type="Rhea" id="RHEA-COMP:10271"/>
        <dbReference type="Rhea" id="RHEA-COMP:10272"/>
        <dbReference type="ChEBI" id="CHEBI:15378"/>
        <dbReference type="ChEBI" id="CHEBI:30011"/>
        <dbReference type="ChEBI" id="CHEBI:57856"/>
        <dbReference type="ChEBI" id="CHEBI:59789"/>
        <dbReference type="ChEBI" id="CHEBI:61891"/>
        <dbReference type="EC" id="2.1.1.297"/>
    </reaction>
</comment>
<dbReference type="GO" id="GO:0102559">
    <property type="term" value="F:peptide chain release factor N(5)-glutamine methyltransferase activity"/>
    <property type="evidence" value="ECO:0007669"/>
    <property type="project" value="UniProtKB-EC"/>
</dbReference>
<dbReference type="PROSITE" id="PS00092">
    <property type="entry name" value="N6_MTASE"/>
    <property type="match status" value="1"/>
</dbReference>
<dbReference type="EMBL" id="UINC01057924">
    <property type="protein sequence ID" value="SVB79600.1"/>
    <property type="molecule type" value="Genomic_DNA"/>
</dbReference>
<evidence type="ECO:0000256" key="3">
    <source>
        <dbReference type="ARBA" id="ARBA00022679"/>
    </source>
</evidence>
<evidence type="ECO:0000313" key="8">
    <source>
        <dbReference type="EMBL" id="SVB79600.1"/>
    </source>
</evidence>
<feature type="non-terminal residue" evidence="8">
    <location>
        <position position="1"/>
    </location>
</feature>
<dbReference type="AlphaFoldDB" id="A0A382GX33"/>
<dbReference type="EC" id="2.1.1.297" evidence="1"/>
<evidence type="ECO:0000256" key="2">
    <source>
        <dbReference type="ARBA" id="ARBA00022603"/>
    </source>
</evidence>
<organism evidence="8">
    <name type="scientific">marine metagenome</name>
    <dbReference type="NCBI Taxonomy" id="408172"/>
    <lineage>
        <taxon>unclassified sequences</taxon>
        <taxon>metagenomes</taxon>
        <taxon>ecological metagenomes</taxon>
    </lineage>
</organism>
<dbReference type="Gene3D" id="3.40.50.150">
    <property type="entry name" value="Vaccinia Virus protein VP39"/>
    <property type="match status" value="1"/>
</dbReference>
<name>A0A382GX33_9ZZZZ</name>
<feature type="domain" description="Methyltransferase small" evidence="6">
    <location>
        <begin position="126"/>
        <end position="212"/>
    </location>
</feature>
<dbReference type="InterPro" id="IPR007848">
    <property type="entry name" value="Small_mtfrase_dom"/>
</dbReference>
<keyword evidence="2" id="KW-0489">Methyltransferase</keyword>
<evidence type="ECO:0000259" key="6">
    <source>
        <dbReference type="Pfam" id="PF05175"/>
    </source>
</evidence>
<keyword evidence="4" id="KW-0949">S-adenosyl-L-methionine</keyword>
<accession>A0A382GX33</accession>
<proteinExistence type="inferred from homology"/>
<protein>
    <recommendedName>
        <fullName evidence="1">peptide chain release factor N(5)-glutamine methyltransferase</fullName>
        <ecNumber evidence="1">2.1.1.297</ecNumber>
    </recommendedName>
</protein>
<dbReference type="PANTHER" id="PTHR18895">
    <property type="entry name" value="HEMK METHYLTRANSFERASE"/>
    <property type="match status" value="1"/>
</dbReference>
<sequence length="301" mass="33425">VNIEQSTISSMLNSASVELEETNPDSPRLDAELLLSHVLECPRLDLFLNGDQPLNGDQLVAYLELLRQRSLGCPVAYLTGEKEFWSLTLEVSKDTLIPRPDTEILVETAVEQILKWQKTNHGKTCCIAELGTGTAAIPLALCAELTNLHITSVDCSEQILAIAARNIHSYKNLLAPRNNQLDLVQSDLFSAIDPPAKLDFIVSNPPYISSDKIADLQTEVSLFEPRTALDGGKDGLFFYRYLLDAAPGMLKRDGKMILEIGFDQQPALTKLQSKFPEWTSSNFLPDLQDNVRVWILGKESN</sequence>
<evidence type="ECO:0000256" key="5">
    <source>
        <dbReference type="ARBA" id="ARBA00048391"/>
    </source>
</evidence>
<dbReference type="HAMAP" id="MF_02126">
    <property type="entry name" value="RF_methyltr_PrmC"/>
    <property type="match status" value="1"/>
</dbReference>
<gene>
    <name evidence="8" type="ORF">METZ01_LOCUS232454</name>
</gene>
<dbReference type="SUPFAM" id="SSF53335">
    <property type="entry name" value="S-adenosyl-L-methionine-dependent methyltransferases"/>
    <property type="match status" value="1"/>
</dbReference>
<dbReference type="Pfam" id="PF17827">
    <property type="entry name" value="PrmC_N"/>
    <property type="match status" value="1"/>
</dbReference>
<evidence type="ECO:0000256" key="4">
    <source>
        <dbReference type="ARBA" id="ARBA00022691"/>
    </source>
</evidence>
<feature type="domain" description="Release factor glutamine methyltransferase N-terminal" evidence="7">
    <location>
        <begin position="11"/>
        <end position="80"/>
    </location>
</feature>
<dbReference type="Gene3D" id="1.10.8.10">
    <property type="entry name" value="DNA helicase RuvA subunit, C-terminal domain"/>
    <property type="match status" value="1"/>
</dbReference>
<dbReference type="Pfam" id="PF05175">
    <property type="entry name" value="MTS"/>
    <property type="match status" value="1"/>
</dbReference>
<dbReference type="InterPro" id="IPR029063">
    <property type="entry name" value="SAM-dependent_MTases_sf"/>
</dbReference>